<evidence type="ECO:0000313" key="2">
    <source>
        <dbReference type="EMBL" id="QHT73708.1"/>
    </source>
</evidence>
<accession>A0A6C0GZH8</accession>
<sequence>MNFIEKITDDLNKSVLNGIDVGQKNINKTIDSVENQTQKGLNTGFKFIDNNLTKLESKSKKMFTKIDNKINKNINKVLKTYNDKIDVVNDTTNKNVNFFSKLNNDIINGIYIFLFNILIKPLDPKIQISYYRSSFLYLFIGFFILLLTTINNIIVKNSFEFVISLLEKFIGYRLDGRRIGPERKPQPSKKYPMVIKILKSILMIIAKTLDIVLMAFTSQVDVFANIVENLIKA</sequence>
<name>A0A6C0GZH8_9ZZZZ</name>
<evidence type="ECO:0000256" key="1">
    <source>
        <dbReference type="SAM" id="Phobius"/>
    </source>
</evidence>
<keyword evidence="1" id="KW-0812">Transmembrane</keyword>
<keyword evidence="1" id="KW-1133">Transmembrane helix</keyword>
<dbReference type="AlphaFoldDB" id="A0A6C0GZH8"/>
<feature type="transmembrane region" description="Helical" evidence="1">
    <location>
        <begin position="135"/>
        <end position="155"/>
    </location>
</feature>
<proteinExistence type="predicted"/>
<keyword evidence="1" id="KW-0472">Membrane</keyword>
<organism evidence="2">
    <name type="scientific">viral metagenome</name>
    <dbReference type="NCBI Taxonomy" id="1070528"/>
    <lineage>
        <taxon>unclassified sequences</taxon>
        <taxon>metagenomes</taxon>
        <taxon>organismal metagenomes</taxon>
    </lineage>
</organism>
<protein>
    <submittedName>
        <fullName evidence="2">Uncharacterized protein</fullName>
    </submittedName>
</protein>
<reference evidence="2" key="1">
    <citation type="journal article" date="2020" name="Nature">
        <title>Giant virus diversity and host interactions through global metagenomics.</title>
        <authorList>
            <person name="Schulz F."/>
            <person name="Roux S."/>
            <person name="Paez-Espino D."/>
            <person name="Jungbluth S."/>
            <person name="Walsh D.A."/>
            <person name="Denef V.J."/>
            <person name="McMahon K.D."/>
            <person name="Konstantinidis K.T."/>
            <person name="Eloe-Fadrosh E.A."/>
            <person name="Kyrpides N.C."/>
            <person name="Woyke T."/>
        </authorList>
    </citation>
    <scope>NUCLEOTIDE SEQUENCE</scope>
    <source>
        <strain evidence="2">GVMAG-M-3300023179-4</strain>
    </source>
</reference>
<dbReference type="EMBL" id="MN739831">
    <property type="protein sequence ID" value="QHT73708.1"/>
    <property type="molecule type" value="Genomic_DNA"/>
</dbReference>